<dbReference type="GO" id="GO:0005524">
    <property type="term" value="F:ATP binding"/>
    <property type="evidence" value="ECO:0007669"/>
    <property type="project" value="UniProtKB-UniRule"/>
</dbReference>
<dbReference type="PROSITE" id="PS50011">
    <property type="entry name" value="PROTEIN_KINASE_DOM"/>
    <property type="match status" value="1"/>
</dbReference>
<dbReference type="InterPro" id="IPR011009">
    <property type="entry name" value="Kinase-like_dom_sf"/>
</dbReference>
<evidence type="ECO:0000313" key="3">
    <source>
        <dbReference type="Ensembl" id="ENSSLDP00000010069.1"/>
    </source>
</evidence>
<dbReference type="AlphaFoldDB" id="A0A3B4WY15"/>
<keyword evidence="1" id="KW-0547">Nucleotide-binding</keyword>
<evidence type="ECO:0000259" key="2">
    <source>
        <dbReference type="PROSITE" id="PS50011"/>
    </source>
</evidence>
<dbReference type="GO" id="GO:0004672">
    <property type="term" value="F:protein kinase activity"/>
    <property type="evidence" value="ECO:0007669"/>
    <property type="project" value="InterPro"/>
</dbReference>
<dbReference type="Proteomes" id="UP000261360">
    <property type="component" value="Unplaced"/>
</dbReference>
<keyword evidence="4" id="KW-1185">Reference proteome</keyword>
<evidence type="ECO:0000313" key="4">
    <source>
        <dbReference type="Proteomes" id="UP000261360"/>
    </source>
</evidence>
<dbReference type="SUPFAM" id="SSF56112">
    <property type="entry name" value="Protein kinase-like (PK-like)"/>
    <property type="match status" value="1"/>
</dbReference>
<dbReference type="PROSITE" id="PS00107">
    <property type="entry name" value="PROTEIN_KINASE_ATP"/>
    <property type="match status" value="1"/>
</dbReference>
<dbReference type="InterPro" id="IPR017441">
    <property type="entry name" value="Protein_kinase_ATP_BS"/>
</dbReference>
<dbReference type="Gene3D" id="3.30.200.20">
    <property type="entry name" value="Phosphorylase Kinase, domain 1"/>
    <property type="match status" value="1"/>
</dbReference>
<feature type="binding site" evidence="1">
    <location>
        <position position="48"/>
    </location>
    <ligand>
        <name>ATP</name>
        <dbReference type="ChEBI" id="CHEBI:30616"/>
    </ligand>
</feature>
<organism evidence="3 4">
    <name type="scientific">Seriola lalandi dorsalis</name>
    <dbReference type="NCBI Taxonomy" id="1841481"/>
    <lineage>
        <taxon>Eukaryota</taxon>
        <taxon>Metazoa</taxon>
        <taxon>Chordata</taxon>
        <taxon>Craniata</taxon>
        <taxon>Vertebrata</taxon>
        <taxon>Euteleostomi</taxon>
        <taxon>Actinopterygii</taxon>
        <taxon>Neopterygii</taxon>
        <taxon>Teleostei</taxon>
        <taxon>Neoteleostei</taxon>
        <taxon>Acanthomorphata</taxon>
        <taxon>Carangaria</taxon>
        <taxon>Carangiformes</taxon>
        <taxon>Carangidae</taxon>
        <taxon>Seriola</taxon>
    </lineage>
</organism>
<accession>A0A3B4WY15</accession>
<name>A0A3B4WY15_SERLL</name>
<dbReference type="GeneTree" id="ENSGT00940000181436"/>
<dbReference type="InterPro" id="IPR000719">
    <property type="entry name" value="Prot_kinase_dom"/>
</dbReference>
<feature type="domain" description="Protein kinase" evidence="2">
    <location>
        <begin position="19"/>
        <end position="82"/>
    </location>
</feature>
<reference evidence="3" key="1">
    <citation type="submission" date="2025-08" db="UniProtKB">
        <authorList>
            <consortium name="Ensembl"/>
        </authorList>
    </citation>
    <scope>IDENTIFICATION</scope>
</reference>
<evidence type="ECO:0000256" key="1">
    <source>
        <dbReference type="PROSITE-ProRule" id="PRU10141"/>
    </source>
</evidence>
<proteinExistence type="predicted"/>
<keyword evidence="1" id="KW-0067">ATP-binding</keyword>
<reference evidence="3" key="2">
    <citation type="submission" date="2025-09" db="UniProtKB">
        <authorList>
            <consortium name="Ensembl"/>
        </authorList>
    </citation>
    <scope>IDENTIFICATION</scope>
</reference>
<dbReference type="Ensembl" id="ENSSLDT00000010434.1">
    <property type="protein sequence ID" value="ENSSLDP00000010069.1"/>
    <property type="gene ID" value="ENSSLDG00000008031.1"/>
</dbReference>
<sequence length="82" mass="9391">MLLSDMAHQPPISTISQNYKMFKVLGQGCYGQVIKCLKQDTDETVAVKVLKQRHSQLKIIREVTTNVNLFVTLREKSDDCQH</sequence>
<protein>
    <recommendedName>
        <fullName evidence="2">Protein kinase domain-containing protein</fullName>
    </recommendedName>
</protein>